<dbReference type="Proteomes" id="UP000823960">
    <property type="component" value="Unassembled WGS sequence"/>
</dbReference>
<protein>
    <recommendedName>
        <fullName evidence="1">DUF8091 domain-containing protein</fullName>
    </recommendedName>
</protein>
<organism evidence="2 3">
    <name type="scientific">Candidatus Faeciplasma avium</name>
    <dbReference type="NCBI Taxonomy" id="2840798"/>
    <lineage>
        <taxon>Bacteria</taxon>
        <taxon>Bacillati</taxon>
        <taxon>Bacillota</taxon>
        <taxon>Clostridia</taxon>
        <taxon>Eubacteriales</taxon>
        <taxon>Oscillospiraceae</taxon>
        <taxon>Oscillospiraceae incertae sedis</taxon>
        <taxon>Candidatus Faeciplasma</taxon>
    </lineage>
</organism>
<comment type="caution">
    <text evidence="2">The sequence shown here is derived from an EMBL/GenBank/DDBJ whole genome shotgun (WGS) entry which is preliminary data.</text>
</comment>
<feature type="domain" description="DUF8091" evidence="1">
    <location>
        <begin position="41"/>
        <end position="194"/>
    </location>
</feature>
<reference evidence="2" key="2">
    <citation type="journal article" date="2021" name="PeerJ">
        <title>Extensive microbial diversity within the chicken gut microbiome revealed by metagenomics and culture.</title>
        <authorList>
            <person name="Gilroy R."/>
            <person name="Ravi A."/>
            <person name="Getino M."/>
            <person name="Pursley I."/>
            <person name="Horton D.L."/>
            <person name="Alikhan N.F."/>
            <person name="Baker D."/>
            <person name="Gharbi K."/>
            <person name="Hall N."/>
            <person name="Watson M."/>
            <person name="Adriaenssens E.M."/>
            <person name="Foster-Nyarko E."/>
            <person name="Jarju S."/>
            <person name="Secka A."/>
            <person name="Antonio M."/>
            <person name="Oren A."/>
            <person name="Chaudhuri R.R."/>
            <person name="La Ragione R."/>
            <person name="Hildebrand F."/>
            <person name="Pallen M.J."/>
        </authorList>
    </citation>
    <scope>NUCLEOTIDE SEQUENCE</scope>
    <source>
        <strain evidence="2">1370</strain>
    </source>
</reference>
<evidence type="ECO:0000313" key="2">
    <source>
        <dbReference type="EMBL" id="HIV10207.1"/>
    </source>
</evidence>
<evidence type="ECO:0000313" key="3">
    <source>
        <dbReference type="Proteomes" id="UP000823960"/>
    </source>
</evidence>
<gene>
    <name evidence="2" type="ORF">IAD28_00720</name>
</gene>
<dbReference type="EMBL" id="DVOL01000009">
    <property type="protein sequence ID" value="HIV10207.1"/>
    <property type="molecule type" value="Genomic_DNA"/>
</dbReference>
<dbReference type="AlphaFoldDB" id="A0A9D1NPN9"/>
<accession>A0A9D1NPN9</accession>
<proteinExistence type="predicted"/>
<reference evidence="2" key="1">
    <citation type="submission" date="2020-10" db="EMBL/GenBank/DDBJ databases">
        <authorList>
            <person name="Gilroy R."/>
        </authorList>
    </citation>
    <scope>NUCLEOTIDE SEQUENCE</scope>
    <source>
        <strain evidence="2">1370</strain>
    </source>
</reference>
<dbReference type="Pfam" id="PF26351">
    <property type="entry name" value="DUF8091"/>
    <property type="match status" value="1"/>
</dbReference>
<name>A0A9D1NPN9_9FIRM</name>
<dbReference type="InterPro" id="IPR058404">
    <property type="entry name" value="DUF8091"/>
</dbReference>
<sequence length="264" mass="29863">MSQGERTEPSLAELRERLHELLKLPDEELFSKSGVGTLSEKRLHAALKLLIQPDRSLHEAAIGRFTADILENGTVTEIQTRSLDRLREKLGCYLAEGYSVNVVYPVAHKKWIVWVDPETKEALPERRSPKTGSYYDALWELYKIKDYLGSPGLRLTLLLMDVRDIRRLDGFGKSRKRRSNREERVPVELAGMISLSSPEDYRAMLLPEGLIMPFSAADLAQAARIPSRSAYTAINILLRLGMAAPAGKMGRRRVYKITEQGELT</sequence>
<evidence type="ECO:0000259" key="1">
    <source>
        <dbReference type="Pfam" id="PF26351"/>
    </source>
</evidence>